<protein>
    <submittedName>
        <fullName evidence="1">Uncharacterized protein</fullName>
    </submittedName>
</protein>
<comment type="caution">
    <text evidence="1">The sequence shown here is derived from an EMBL/GenBank/DDBJ whole genome shotgun (WGS) entry which is preliminary data.</text>
</comment>
<dbReference type="Proteomes" id="UP001056120">
    <property type="component" value="Linkage Group LG04"/>
</dbReference>
<proteinExistence type="predicted"/>
<organism evidence="1 2">
    <name type="scientific">Smallanthus sonchifolius</name>
    <dbReference type="NCBI Taxonomy" id="185202"/>
    <lineage>
        <taxon>Eukaryota</taxon>
        <taxon>Viridiplantae</taxon>
        <taxon>Streptophyta</taxon>
        <taxon>Embryophyta</taxon>
        <taxon>Tracheophyta</taxon>
        <taxon>Spermatophyta</taxon>
        <taxon>Magnoliopsida</taxon>
        <taxon>eudicotyledons</taxon>
        <taxon>Gunneridae</taxon>
        <taxon>Pentapetalae</taxon>
        <taxon>asterids</taxon>
        <taxon>campanulids</taxon>
        <taxon>Asterales</taxon>
        <taxon>Asteraceae</taxon>
        <taxon>Asteroideae</taxon>
        <taxon>Heliantheae alliance</taxon>
        <taxon>Millerieae</taxon>
        <taxon>Smallanthus</taxon>
    </lineage>
</organism>
<evidence type="ECO:0000313" key="2">
    <source>
        <dbReference type="Proteomes" id="UP001056120"/>
    </source>
</evidence>
<sequence length="168" mass="18661">MGEVYCRSKESREEKARLWLGTFDTPEQAAFKLHGSRAKVNFPLLIGCDDSSITMQKASGEPHQPSSSMSSASAPPLETMSNGNDSFWSIFLQSMATATSRVEEVGSDHDSMLDFQENIVAPEELRFPVMELPPATTTAIRSLEVGTDYNTFWDLQIDTLTDDDLLFL</sequence>
<keyword evidence="2" id="KW-1185">Reference proteome</keyword>
<gene>
    <name evidence="1" type="ORF">L1987_12432</name>
</gene>
<reference evidence="1 2" key="2">
    <citation type="journal article" date="2022" name="Mol. Ecol. Resour.">
        <title>The genomes of chicory, endive, great burdock and yacon provide insights into Asteraceae paleo-polyploidization history and plant inulin production.</title>
        <authorList>
            <person name="Fan W."/>
            <person name="Wang S."/>
            <person name="Wang H."/>
            <person name="Wang A."/>
            <person name="Jiang F."/>
            <person name="Liu H."/>
            <person name="Zhao H."/>
            <person name="Xu D."/>
            <person name="Zhang Y."/>
        </authorList>
    </citation>
    <scope>NUCLEOTIDE SEQUENCE [LARGE SCALE GENOMIC DNA]</scope>
    <source>
        <strain evidence="2">cv. Yunnan</strain>
        <tissue evidence="1">Leaves</tissue>
    </source>
</reference>
<evidence type="ECO:0000313" key="1">
    <source>
        <dbReference type="EMBL" id="KAI3818618.1"/>
    </source>
</evidence>
<reference evidence="2" key="1">
    <citation type="journal article" date="2022" name="Mol. Ecol. Resour.">
        <title>The genomes of chicory, endive, great burdock and yacon provide insights into Asteraceae palaeo-polyploidization history and plant inulin production.</title>
        <authorList>
            <person name="Fan W."/>
            <person name="Wang S."/>
            <person name="Wang H."/>
            <person name="Wang A."/>
            <person name="Jiang F."/>
            <person name="Liu H."/>
            <person name="Zhao H."/>
            <person name="Xu D."/>
            <person name="Zhang Y."/>
        </authorList>
    </citation>
    <scope>NUCLEOTIDE SEQUENCE [LARGE SCALE GENOMIC DNA]</scope>
    <source>
        <strain evidence="2">cv. Yunnan</strain>
    </source>
</reference>
<dbReference type="EMBL" id="CM042021">
    <property type="protein sequence ID" value="KAI3818618.1"/>
    <property type="molecule type" value="Genomic_DNA"/>
</dbReference>
<accession>A0ACB9JDQ5</accession>
<name>A0ACB9JDQ5_9ASTR</name>